<dbReference type="Proteomes" id="UP000297245">
    <property type="component" value="Unassembled WGS sequence"/>
</dbReference>
<gene>
    <name evidence="2" type="ORF">K435DRAFT_905239</name>
</gene>
<organism evidence="2 3">
    <name type="scientific">Dendrothele bispora (strain CBS 962.96)</name>
    <dbReference type="NCBI Taxonomy" id="1314807"/>
    <lineage>
        <taxon>Eukaryota</taxon>
        <taxon>Fungi</taxon>
        <taxon>Dikarya</taxon>
        <taxon>Basidiomycota</taxon>
        <taxon>Agaricomycotina</taxon>
        <taxon>Agaricomycetes</taxon>
        <taxon>Agaricomycetidae</taxon>
        <taxon>Agaricales</taxon>
        <taxon>Agaricales incertae sedis</taxon>
        <taxon>Dendrothele</taxon>
    </lineage>
</organism>
<dbReference type="OrthoDB" id="3069435at2759"/>
<proteinExistence type="predicted"/>
<sequence>MEIVTASQERLQTNVIPPIEVPGSLAVPTNQHAEDEEKKQKQLLFGLHHYVLDREISELSNASSSGFGSFFGGAVGGRGGGGEMMMGGDTDTFTPTESLWESDPASLGTTYSADPIRDDVNATLPLELLVIRFEAPYYLTPQGKKKIKEGETELIRMKKIKQKNVVRVVGVKVVGVVHGGGVGAAGGAGRGGSGGMGTVLDASGSIVATGGGAGAGAGGVGDTLVPTAPRIIEPPTPLTPSTTTTTSSHNDISPFPQLLSLTEQFPSLTLFDVLDDCESLREDRALEYLIQILEGLGAVHEEGGIVHRGVDVRCVGLVAQTPIDGNEGVFKGGVGNGLRNRSNSGGGGGGGGHSPILSPPGSPSSNNNIPPKLSSSKQIKLF</sequence>
<dbReference type="SUPFAM" id="SSF56112">
    <property type="entry name" value="Protein kinase-like (PK-like)"/>
    <property type="match status" value="1"/>
</dbReference>
<dbReference type="AlphaFoldDB" id="A0A4S8LUU9"/>
<feature type="compositionally biased region" description="Low complexity" evidence="1">
    <location>
        <begin position="363"/>
        <end position="376"/>
    </location>
</feature>
<dbReference type="Gene3D" id="1.10.510.10">
    <property type="entry name" value="Transferase(Phosphotransferase) domain 1"/>
    <property type="match status" value="1"/>
</dbReference>
<evidence type="ECO:0000313" key="2">
    <source>
        <dbReference type="EMBL" id="THU92883.1"/>
    </source>
</evidence>
<evidence type="ECO:0000313" key="3">
    <source>
        <dbReference type="Proteomes" id="UP000297245"/>
    </source>
</evidence>
<protein>
    <recommendedName>
        <fullName evidence="4">Protein kinase domain-containing protein</fullName>
    </recommendedName>
</protein>
<feature type="region of interest" description="Disordered" evidence="1">
    <location>
        <begin position="334"/>
        <end position="382"/>
    </location>
</feature>
<dbReference type="EMBL" id="ML179265">
    <property type="protein sequence ID" value="THU92883.1"/>
    <property type="molecule type" value="Genomic_DNA"/>
</dbReference>
<keyword evidence="3" id="KW-1185">Reference proteome</keyword>
<accession>A0A4S8LUU9</accession>
<reference evidence="2 3" key="1">
    <citation type="journal article" date="2019" name="Nat. Ecol. Evol.">
        <title>Megaphylogeny resolves global patterns of mushroom evolution.</title>
        <authorList>
            <person name="Varga T."/>
            <person name="Krizsan K."/>
            <person name="Foldi C."/>
            <person name="Dima B."/>
            <person name="Sanchez-Garcia M."/>
            <person name="Sanchez-Ramirez S."/>
            <person name="Szollosi G.J."/>
            <person name="Szarkandi J.G."/>
            <person name="Papp V."/>
            <person name="Albert L."/>
            <person name="Andreopoulos W."/>
            <person name="Angelini C."/>
            <person name="Antonin V."/>
            <person name="Barry K.W."/>
            <person name="Bougher N.L."/>
            <person name="Buchanan P."/>
            <person name="Buyck B."/>
            <person name="Bense V."/>
            <person name="Catcheside P."/>
            <person name="Chovatia M."/>
            <person name="Cooper J."/>
            <person name="Damon W."/>
            <person name="Desjardin D."/>
            <person name="Finy P."/>
            <person name="Geml J."/>
            <person name="Haridas S."/>
            <person name="Hughes K."/>
            <person name="Justo A."/>
            <person name="Karasinski D."/>
            <person name="Kautmanova I."/>
            <person name="Kiss B."/>
            <person name="Kocsube S."/>
            <person name="Kotiranta H."/>
            <person name="LaButti K.M."/>
            <person name="Lechner B.E."/>
            <person name="Liimatainen K."/>
            <person name="Lipzen A."/>
            <person name="Lukacs Z."/>
            <person name="Mihaltcheva S."/>
            <person name="Morgado L.N."/>
            <person name="Niskanen T."/>
            <person name="Noordeloos M.E."/>
            <person name="Ohm R.A."/>
            <person name="Ortiz-Santana B."/>
            <person name="Ovrebo C."/>
            <person name="Racz N."/>
            <person name="Riley R."/>
            <person name="Savchenko A."/>
            <person name="Shiryaev A."/>
            <person name="Soop K."/>
            <person name="Spirin V."/>
            <person name="Szebenyi C."/>
            <person name="Tomsovsky M."/>
            <person name="Tulloss R.E."/>
            <person name="Uehling J."/>
            <person name="Grigoriev I.V."/>
            <person name="Vagvolgyi C."/>
            <person name="Papp T."/>
            <person name="Martin F.M."/>
            <person name="Miettinen O."/>
            <person name="Hibbett D.S."/>
            <person name="Nagy L.G."/>
        </authorList>
    </citation>
    <scope>NUCLEOTIDE SEQUENCE [LARGE SCALE GENOMIC DNA]</scope>
    <source>
        <strain evidence="2 3">CBS 962.96</strain>
    </source>
</reference>
<evidence type="ECO:0008006" key="4">
    <source>
        <dbReference type="Google" id="ProtNLM"/>
    </source>
</evidence>
<dbReference type="InterPro" id="IPR011009">
    <property type="entry name" value="Kinase-like_dom_sf"/>
</dbReference>
<evidence type="ECO:0000256" key="1">
    <source>
        <dbReference type="SAM" id="MobiDB-lite"/>
    </source>
</evidence>
<name>A0A4S8LUU9_DENBC</name>
<feature type="compositionally biased region" description="Gly residues" evidence="1">
    <location>
        <begin position="344"/>
        <end position="353"/>
    </location>
</feature>